<gene>
    <name evidence="1" type="ORF">HAX54_015498</name>
</gene>
<reference evidence="1 2" key="1">
    <citation type="journal article" date="2021" name="BMC Genomics">
        <title>Datura genome reveals duplications of psychoactive alkaloid biosynthetic genes and high mutation rate following tissue culture.</title>
        <authorList>
            <person name="Rajewski A."/>
            <person name="Carter-House D."/>
            <person name="Stajich J."/>
            <person name="Litt A."/>
        </authorList>
    </citation>
    <scope>NUCLEOTIDE SEQUENCE [LARGE SCALE GENOMIC DNA]</scope>
    <source>
        <strain evidence="1">AR-01</strain>
    </source>
</reference>
<comment type="caution">
    <text evidence="1">The sequence shown here is derived from an EMBL/GenBank/DDBJ whole genome shotgun (WGS) entry which is preliminary data.</text>
</comment>
<dbReference type="Proteomes" id="UP000823775">
    <property type="component" value="Unassembled WGS sequence"/>
</dbReference>
<protein>
    <submittedName>
        <fullName evidence="1">Uncharacterized protein</fullName>
    </submittedName>
</protein>
<evidence type="ECO:0000313" key="2">
    <source>
        <dbReference type="Proteomes" id="UP000823775"/>
    </source>
</evidence>
<evidence type="ECO:0000313" key="1">
    <source>
        <dbReference type="EMBL" id="MCD7473563.1"/>
    </source>
</evidence>
<proteinExistence type="predicted"/>
<accession>A0ABS8TRN5</accession>
<sequence length="182" mass="20867">MAGHNDIEEIDLTDVILRDPNDRSKMIAQLMQQIADMRAEMQRNLNLTNLAIAANVPHLNTRRPPLHFPSLSSPIPEHFLFPIVPTTSAPKTTIIDLTTTDPDTTYQTPNQYTSTYRTPNQYTPYHLLPKFSSHPPYAINFFPKPTYCPQSTKSSKFHHPKSYRYQQFLCSTSNHFPSAYNS</sequence>
<name>A0ABS8TRN5_DATST</name>
<keyword evidence="2" id="KW-1185">Reference proteome</keyword>
<organism evidence="1 2">
    <name type="scientific">Datura stramonium</name>
    <name type="common">Jimsonweed</name>
    <name type="synonym">Common thornapple</name>
    <dbReference type="NCBI Taxonomy" id="4076"/>
    <lineage>
        <taxon>Eukaryota</taxon>
        <taxon>Viridiplantae</taxon>
        <taxon>Streptophyta</taxon>
        <taxon>Embryophyta</taxon>
        <taxon>Tracheophyta</taxon>
        <taxon>Spermatophyta</taxon>
        <taxon>Magnoliopsida</taxon>
        <taxon>eudicotyledons</taxon>
        <taxon>Gunneridae</taxon>
        <taxon>Pentapetalae</taxon>
        <taxon>asterids</taxon>
        <taxon>lamiids</taxon>
        <taxon>Solanales</taxon>
        <taxon>Solanaceae</taxon>
        <taxon>Solanoideae</taxon>
        <taxon>Datureae</taxon>
        <taxon>Datura</taxon>
    </lineage>
</organism>
<dbReference type="EMBL" id="JACEIK010001990">
    <property type="protein sequence ID" value="MCD7473563.1"/>
    <property type="molecule type" value="Genomic_DNA"/>
</dbReference>